<feature type="transmembrane region" description="Helical" evidence="6">
    <location>
        <begin position="180"/>
        <end position="201"/>
    </location>
</feature>
<organism evidence="8 9">
    <name type="scientific">Holothuria leucospilota</name>
    <name type="common">Black long sea cucumber</name>
    <name type="synonym">Mertensiothuria leucospilota</name>
    <dbReference type="NCBI Taxonomy" id="206669"/>
    <lineage>
        <taxon>Eukaryota</taxon>
        <taxon>Metazoa</taxon>
        <taxon>Echinodermata</taxon>
        <taxon>Eleutherozoa</taxon>
        <taxon>Echinozoa</taxon>
        <taxon>Holothuroidea</taxon>
        <taxon>Aspidochirotacea</taxon>
        <taxon>Aspidochirotida</taxon>
        <taxon>Holothuriidae</taxon>
        <taxon>Holothuria</taxon>
    </lineage>
</organism>
<feature type="region of interest" description="Disordered" evidence="5">
    <location>
        <begin position="535"/>
        <end position="569"/>
    </location>
</feature>
<evidence type="ECO:0000256" key="2">
    <source>
        <dbReference type="ARBA" id="ARBA00022692"/>
    </source>
</evidence>
<dbReference type="InterPro" id="IPR036259">
    <property type="entry name" value="MFS_trans_sf"/>
</dbReference>
<evidence type="ECO:0000256" key="4">
    <source>
        <dbReference type="ARBA" id="ARBA00023136"/>
    </source>
</evidence>
<evidence type="ECO:0000256" key="5">
    <source>
        <dbReference type="SAM" id="MobiDB-lite"/>
    </source>
</evidence>
<dbReference type="InterPro" id="IPR020846">
    <property type="entry name" value="MFS_dom"/>
</dbReference>
<dbReference type="GO" id="GO:0016020">
    <property type="term" value="C:membrane"/>
    <property type="evidence" value="ECO:0007669"/>
    <property type="project" value="UniProtKB-SubCell"/>
</dbReference>
<comment type="subcellular location">
    <subcellularLocation>
        <location evidence="1">Membrane</location>
        <topology evidence="1">Multi-pass membrane protein</topology>
    </subcellularLocation>
</comment>
<dbReference type="InterPro" id="IPR005828">
    <property type="entry name" value="MFS_sugar_transport-like"/>
</dbReference>
<evidence type="ECO:0000256" key="1">
    <source>
        <dbReference type="ARBA" id="ARBA00004141"/>
    </source>
</evidence>
<dbReference type="CDD" id="cd17317">
    <property type="entry name" value="MFS_SLC22"/>
    <property type="match status" value="1"/>
</dbReference>
<dbReference type="PROSITE" id="PS50850">
    <property type="entry name" value="MFS"/>
    <property type="match status" value="1"/>
</dbReference>
<feature type="transmembrane region" description="Helical" evidence="6">
    <location>
        <begin position="411"/>
        <end position="432"/>
    </location>
</feature>
<dbReference type="EMBL" id="JAIZAY010000021">
    <property type="protein sequence ID" value="KAJ8021297.1"/>
    <property type="molecule type" value="Genomic_DNA"/>
</dbReference>
<evidence type="ECO:0000256" key="3">
    <source>
        <dbReference type="ARBA" id="ARBA00022989"/>
    </source>
</evidence>
<feature type="domain" description="Major facilitator superfamily (MFS) profile" evidence="7">
    <location>
        <begin position="99"/>
        <end position="518"/>
    </location>
</feature>
<dbReference type="Pfam" id="PF00083">
    <property type="entry name" value="Sugar_tr"/>
    <property type="match status" value="1"/>
</dbReference>
<dbReference type="AlphaFoldDB" id="A0A9Q0YJA0"/>
<accession>A0A9Q0YJA0</accession>
<feature type="transmembrane region" description="Helical" evidence="6">
    <location>
        <begin position="468"/>
        <end position="488"/>
    </location>
</feature>
<keyword evidence="3 6" id="KW-1133">Transmembrane helix</keyword>
<reference evidence="8" key="1">
    <citation type="submission" date="2021-10" db="EMBL/GenBank/DDBJ databases">
        <title>Tropical sea cucumber genome reveals ecological adaptation and Cuvierian tubules defense mechanism.</title>
        <authorList>
            <person name="Chen T."/>
        </authorList>
    </citation>
    <scope>NUCLEOTIDE SEQUENCE</scope>
    <source>
        <strain evidence="8">Nanhai2018</strain>
        <tissue evidence="8">Muscle</tissue>
    </source>
</reference>
<proteinExistence type="predicted"/>
<dbReference type="Proteomes" id="UP001152320">
    <property type="component" value="Chromosome 21"/>
</dbReference>
<feature type="transmembrane region" description="Helical" evidence="6">
    <location>
        <begin position="346"/>
        <end position="368"/>
    </location>
</feature>
<dbReference type="SUPFAM" id="SSF103473">
    <property type="entry name" value="MFS general substrate transporter"/>
    <property type="match status" value="1"/>
</dbReference>
<dbReference type="PANTHER" id="PTHR24064">
    <property type="entry name" value="SOLUTE CARRIER FAMILY 22 MEMBER"/>
    <property type="match status" value="1"/>
</dbReference>
<feature type="transmembrane region" description="Helical" evidence="6">
    <location>
        <begin position="380"/>
        <end position="404"/>
    </location>
</feature>
<dbReference type="OrthoDB" id="3936150at2759"/>
<evidence type="ECO:0000259" key="7">
    <source>
        <dbReference type="PROSITE" id="PS50850"/>
    </source>
</evidence>
<feature type="transmembrane region" description="Helical" evidence="6">
    <location>
        <begin position="240"/>
        <end position="258"/>
    </location>
</feature>
<comment type="caution">
    <text evidence="8">The sequence shown here is derived from an EMBL/GenBank/DDBJ whole genome shotgun (WGS) entry which is preliminary data.</text>
</comment>
<dbReference type="Gene3D" id="1.20.1250.20">
    <property type="entry name" value="MFS general substrate transporter like domains"/>
    <property type="match status" value="1"/>
</dbReference>
<evidence type="ECO:0000256" key="6">
    <source>
        <dbReference type="SAM" id="Phobius"/>
    </source>
</evidence>
<feature type="transmembrane region" description="Helical" evidence="6">
    <location>
        <begin position="264"/>
        <end position="283"/>
    </location>
</feature>
<name>A0A9Q0YJA0_HOLLE</name>
<dbReference type="GO" id="GO:0022857">
    <property type="term" value="F:transmembrane transporter activity"/>
    <property type="evidence" value="ECO:0007669"/>
    <property type="project" value="InterPro"/>
</dbReference>
<keyword evidence="9" id="KW-1185">Reference proteome</keyword>
<evidence type="ECO:0000313" key="9">
    <source>
        <dbReference type="Proteomes" id="UP001152320"/>
    </source>
</evidence>
<keyword evidence="2 6" id="KW-0812">Transmembrane</keyword>
<protein>
    <submittedName>
        <fullName evidence="8">Solute carrier family 22 member 3</fullName>
    </submittedName>
</protein>
<evidence type="ECO:0000313" key="8">
    <source>
        <dbReference type="EMBL" id="KAJ8021297.1"/>
    </source>
</evidence>
<feature type="transmembrane region" description="Helical" evidence="6">
    <location>
        <begin position="207"/>
        <end position="228"/>
    </location>
</feature>
<feature type="transmembrane region" description="Helical" evidence="6">
    <location>
        <begin position="21"/>
        <end position="41"/>
    </location>
</feature>
<keyword evidence="4 6" id="KW-0472">Membrane</keyword>
<feature type="transmembrane region" description="Helical" evidence="6">
    <location>
        <begin position="438"/>
        <end position="456"/>
    </location>
</feature>
<sequence length="569" mass="63730">MEFDSVLKEVGEFGRYQKIRLTMLGFPALIGVLHLFLQVFAAGKSNHWCQSWQSEDCGVLNLTQVQCENFKREISIPVTVGEDNETSFEQCKKFNVTGVDFETAIGIVGENVSQKTIPCDEGWVHDQSMFPSTIIIDFQLVCEKSYLPNIAQSIYFAGKLLGVLVFGIAGDMFGRRKVQLFSYVCGSLLAFASTFSLNFWMYVVLRFLTSVFFSGVGINCFVLANELVGPSRRVLAGNVFWIYFSVGYGVLAGLAKLIPNWRILQFVVTLPYIPLLVLTYFFIPESPRWLVNQGRSDEAEKVMRKIAKENEMTLREDFTMKNCTKDEIQNSSTLKESFLEVIRNRVILLMMLNMTLNWVVQAFVYYGLSLSTSSLGIDPYISFLISGAIEIPAYSSCIFVAEWFGRKKTTFFTLILSGIACSFTPFVPYGILRALVASLGKFFITMSFSVVISWAVELLPTSLRTSGISIFSMSSRIGSVLAPVILLLEDTWSSLPVLFFGFMSIVIAFLCLLFPETKGKFLPSTVREAEGLHSDRNLAFDAEPEEVPTDHGDGGKLKTPHVPESQKQP</sequence>
<feature type="transmembrane region" description="Helical" evidence="6">
    <location>
        <begin position="154"/>
        <end position="173"/>
    </location>
</feature>
<feature type="transmembrane region" description="Helical" evidence="6">
    <location>
        <begin position="494"/>
        <end position="514"/>
    </location>
</feature>
<gene>
    <name evidence="8" type="ORF">HOLleu_38455</name>
</gene>